<evidence type="ECO:0000313" key="9">
    <source>
        <dbReference type="EMBL" id="CAB4190715.1"/>
    </source>
</evidence>
<evidence type="ECO:0000256" key="1">
    <source>
        <dbReference type="ARBA" id="ARBA00022612"/>
    </source>
</evidence>
<evidence type="ECO:0000313" key="8">
    <source>
        <dbReference type="EMBL" id="CAB4180518.1"/>
    </source>
</evidence>
<dbReference type="GO" id="GO:0005524">
    <property type="term" value="F:ATP binding"/>
    <property type="evidence" value="ECO:0007669"/>
    <property type="project" value="UniProtKB-KW"/>
</dbReference>
<feature type="domain" description="Terminase large subunit gp17-like C-terminal" evidence="6">
    <location>
        <begin position="293"/>
        <end position="439"/>
    </location>
</feature>
<sequence length="458" mass="50764">MTGAVAAEEWEDVAPHAGPQSDFLSTPADIAIYGGAAGGGKTWALIAEPLRHIELRSFNAVTFRRTSVQVRNAGSLWDESWKIYPQLGGVAKQSTLEWEFDSGARVKFAHMEHEATKLDWQGSAIALILWDELTHFTESQFWYFLSRNRSTCGIRPYIRATTNPDADSWVATLVAWWIDQETGYPILNRAGVLRWFVRVDDVLVWGDSAEELRRRHPGLLPKSLTFIPAKLEDNPALERLDPGYRANLMALPTVERERLLGGNWKVRLTGGMFFRAGSIGVLDYEPTVTRVVRGWDLASLEGSGDWTAGLKMGLQNNGRYVILDLIAGQWETGGRDARIKQAADMDGLSVHQRLPQDPGQAGKSQVAHFARMLNGCNWSSGPVIGNKATRATRFAAAVNSGQVDMVRADWNKRLLDRLDRFPDSSVPDDEVDACSDAFNTILDGCWVSDETETSAVSA</sequence>
<dbReference type="EMBL" id="LR796439">
    <property type="protein sequence ID" value="CAB4144934.1"/>
    <property type="molecule type" value="Genomic_DNA"/>
</dbReference>
<keyword evidence="3" id="KW-0067">ATP-binding</keyword>
<dbReference type="InterPro" id="IPR035421">
    <property type="entry name" value="Terminase_6C"/>
</dbReference>
<reference evidence="9" key="1">
    <citation type="submission" date="2020-05" db="EMBL/GenBank/DDBJ databases">
        <authorList>
            <person name="Chiriac C."/>
            <person name="Salcher M."/>
            <person name="Ghai R."/>
            <person name="Kavagutti S V."/>
        </authorList>
    </citation>
    <scope>NUCLEOTIDE SEQUENCE</scope>
</reference>
<evidence type="ECO:0000256" key="5">
    <source>
        <dbReference type="SAM" id="MobiDB-lite"/>
    </source>
</evidence>
<organism evidence="9">
    <name type="scientific">uncultured Caudovirales phage</name>
    <dbReference type="NCBI Taxonomy" id="2100421"/>
    <lineage>
        <taxon>Viruses</taxon>
        <taxon>Duplodnaviria</taxon>
        <taxon>Heunggongvirae</taxon>
        <taxon>Uroviricota</taxon>
        <taxon>Caudoviricetes</taxon>
        <taxon>Peduoviridae</taxon>
        <taxon>Maltschvirus</taxon>
        <taxon>Maltschvirus maltsch</taxon>
    </lineage>
</organism>
<dbReference type="Pfam" id="PF03237">
    <property type="entry name" value="Terminase_6N"/>
    <property type="match status" value="1"/>
</dbReference>
<evidence type="ECO:0000256" key="4">
    <source>
        <dbReference type="ARBA" id="ARBA00023219"/>
    </source>
</evidence>
<keyword evidence="4" id="KW-0231">Viral genome packaging</keyword>
<dbReference type="EMBL" id="LR797505">
    <property type="protein sequence ID" value="CAB4221855.1"/>
    <property type="molecule type" value="Genomic_DNA"/>
</dbReference>
<evidence type="ECO:0000313" key="7">
    <source>
        <dbReference type="EMBL" id="CAB4144934.1"/>
    </source>
</evidence>
<keyword evidence="1" id="KW-1188">Viral release from host cell</keyword>
<evidence type="ECO:0000313" key="10">
    <source>
        <dbReference type="EMBL" id="CAB4221855.1"/>
    </source>
</evidence>
<dbReference type="EMBL" id="LR796996">
    <property type="protein sequence ID" value="CAB4180518.1"/>
    <property type="molecule type" value="Genomic_DNA"/>
</dbReference>
<feature type="region of interest" description="Disordered" evidence="5">
    <location>
        <begin position="1"/>
        <end position="21"/>
    </location>
</feature>
<dbReference type="InterPro" id="IPR027417">
    <property type="entry name" value="P-loop_NTPase"/>
</dbReference>
<accession>A0A6J5RE23</accession>
<dbReference type="Gene3D" id="3.40.50.300">
    <property type="entry name" value="P-loop containing nucleotide triphosphate hydrolases"/>
    <property type="match status" value="1"/>
</dbReference>
<evidence type="ECO:0000256" key="2">
    <source>
        <dbReference type="ARBA" id="ARBA00022741"/>
    </source>
</evidence>
<dbReference type="InterPro" id="IPR006517">
    <property type="entry name" value="Phage_terminase_lsu-like_C"/>
</dbReference>
<dbReference type="Pfam" id="PF17289">
    <property type="entry name" value="Terminase_6C"/>
    <property type="match status" value="1"/>
</dbReference>
<dbReference type="NCBIfam" id="TIGR01630">
    <property type="entry name" value="psiM2_ORF9"/>
    <property type="match status" value="1"/>
</dbReference>
<name>A0A6J5RE23_9CAUD</name>
<evidence type="ECO:0000259" key="6">
    <source>
        <dbReference type="Pfam" id="PF17289"/>
    </source>
</evidence>
<protein>
    <submittedName>
        <fullName evidence="9">Archaeophage PsiM2, terminase large subunit</fullName>
    </submittedName>
</protein>
<proteinExistence type="predicted"/>
<keyword evidence="2" id="KW-0547">Nucleotide-binding</keyword>
<dbReference type="EMBL" id="LR797152">
    <property type="protein sequence ID" value="CAB4190715.1"/>
    <property type="molecule type" value="Genomic_DNA"/>
</dbReference>
<evidence type="ECO:0000256" key="3">
    <source>
        <dbReference type="ARBA" id="ARBA00022840"/>
    </source>
</evidence>
<gene>
    <name evidence="8" type="ORF">UFOVP1045_42</name>
    <name evidence="9" type="ORF">UFOVP1194_96</name>
    <name evidence="10" type="ORF">UFOVP1641_92</name>
    <name evidence="7" type="ORF">UFOVP466_95</name>
</gene>